<sequence length="63" mass="6840">MWPASQTGVEAVEILGKTGNPQAKQPPDLSGDSRATGWDKWSLLGRYGLTVCRDLVEPAKERA</sequence>
<evidence type="ECO:0000313" key="3">
    <source>
        <dbReference type="Proteomes" id="UP000007319"/>
    </source>
</evidence>
<protein>
    <submittedName>
        <fullName evidence="2">Uncharacterized protein</fullName>
    </submittedName>
</protein>
<accession>A0A9P1JR05</accession>
<name>A0A9P1JR05_9PROT</name>
<dbReference type="AlphaFoldDB" id="A0A9P1JR05"/>
<organism evidence="2 3">
    <name type="scientific">Azospirillum baldaniorum</name>
    <dbReference type="NCBI Taxonomy" id="1064539"/>
    <lineage>
        <taxon>Bacteria</taxon>
        <taxon>Pseudomonadati</taxon>
        <taxon>Pseudomonadota</taxon>
        <taxon>Alphaproteobacteria</taxon>
        <taxon>Rhodospirillales</taxon>
        <taxon>Azospirillaceae</taxon>
        <taxon>Azospirillum</taxon>
    </lineage>
</organism>
<evidence type="ECO:0000313" key="2">
    <source>
        <dbReference type="EMBL" id="CCC98098.1"/>
    </source>
</evidence>
<reference evidence="2 3" key="1">
    <citation type="journal article" date="2011" name="PLoS Genet.">
        <title>Azospirillum genomes reveal transition of bacteria from aquatic to terrestrial environments.</title>
        <authorList>
            <person name="Wisniewski-Dye F."/>
            <person name="Borziak K."/>
            <person name="Khalsa-Moyers G."/>
            <person name="Alexandre G."/>
            <person name="Sukharnikov L.O."/>
            <person name="Wuichet K."/>
            <person name="Hurst G.B."/>
            <person name="McDonald W.H."/>
            <person name="Robertson J.S."/>
            <person name="Barbe V."/>
            <person name="Calteau A."/>
            <person name="Rouy Z."/>
            <person name="Mangenot S."/>
            <person name="Prigent-Combaret C."/>
            <person name="Normand P."/>
            <person name="Boyer M."/>
            <person name="Siguier P."/>
            <person name="Dessaux Y."/>
            <person name="Elmerich C."/>
            <person name="Condemine G."/>
            <person name="Krishnen G."/>
            <person name="Kennedy I."/>
            <person name="Paterson A.H."/>
            <person name="Gonzalez V."/>
            <person name="Mavingui P."/>
            <person name="Zhulin I.B."/>
        </authorList>
    </citation>
    <scope>NUCLEOTIDE SEQUENCE [LARGE SCALE GENOMIC DNA]</scope>
    <source>
        <strain evidence="2 3">Sp245</strain>
    </source>
</reference>
<feature type="region of interest" description="Disordered" evidence="1">
    <location>
        <begin position="16"/>
        <end position="35"/>
    </location>
</feature>
<proteinExistence type="predicted"/>
<dbReference type="Proteomes" id="UP000007319">
    <property type="component" value="Chromosome"/>
</dbReference>
<evidence type="ECO:0000256" key="1">
    <source>
        <dbReference type="SAM" id="MobiDB-lite"/>
    </source>
</evidence>
<gene>
    <name evidence="2" type="ORF">AZOBR_110072</name>
</gene>
<keyword evidence="3" id="KW-1185">Reference proteome</keyword>
<dbReference type="KEGG" id="abs:AZOBR_110072"/>
<dbReference type="EMBL" id="HE577327">
    <property type="protein sequence ID" value="CCC98098.1"/>
    <property type="molecule type" value="Genomic_DNA"/>
</dbReference>